<dbReference type="AlphaFoldDB" id="A0A4Y8CZ68"/>
<sequence length="231" mass="27135">MTAEDFARQVVSGVLTESAIGRGEHLWKGTNAFVVWLLSSIGWRKIFNGTVKSAVGFDKEGTQTAIYDKCQRNFSVWSDPKIALNKPYYGTGMIMKHRKTKRIVEAHQEYLKNEWWNPSTEALMLLEKYADSFARVPSRRWSVQFRKYDPASLKDFLPRAKLIKNIKEAYKYREYNDFVQGFKEAVDDMDGQLVEIRKASQRLFEYGNDEETERVIRMDYRKFKAINWNVN</sequence>
<name>A0A4Y8CZ68_9HELO</name>
<accession>A0A4Y8CZ68</accession>
<evidence type="ECO:0000313" key="2">
    <source>
        <dbReference type="Proteomes" id="UP000297299"/>
    </source>
</evidence>
<dbReference type="OrthoDB" id="62952at2759"/>
<keyword evidence="2" id="KW-1185">Reference proteome</keyword>
<organism evidence="1 2">
    <name type="scientific">Botryotinia calthae</name>
    <dbReference type="NCBI Taxonomy" id="38488"/>
    <lineage>
        <taxon>Eukaryota</taxon>
        <taxon>Fungi</taxon>
        <taxon>Dikarya</taxon>
        <taxon>Ascomycota</taxon>
        <taxon>Pezizomycotina</taxon>
        <taxon>Leotiomycetes</taxon>
        <taxon>Helotiales</taxon>
        <taxon>Sclerotiniaceae</taxon>
        <taxon>Botryotinia</taxon>
    </lineage>
</organism>
<evidence type="ECO:0000313" key="1">
    <source>
        <dbReference type="EMBL" id="TEY53585.1"/>
    </source>
</evidence>
<reference evidence="1 2" key="1">
    <citation type="submission" date="2017-11" db="EMBL/GenBank/DDBJ databases">
        <title>Comparative genomics of Botrytis spp.</title>
        <authorList>
            <person name="Valero-Jimenez C.A."/>
            <person name="Tapia P."/>
            <person name="Veloso J."/>
            <person name="Silva-Moreno E."/>
            <person name="Staats M."/>
            <person name="Valdes J.H."/>
            <person name="Van Kan J.A.L."/>
        </authorList>
    </citation>
    <scope>NUCLEOTIDE SEQUENCE [LARGE SCALE GENOMIC DNA]</scope>
    <source>
        <strain evidence="1 2">MUCL2830</strain>
    </source>
</reference>
<dbReference type="EMBL" id="PHWZ01000244">
    <property type="protein sequence ID" value="TEY53585.1"/>
    <property type="molecule type" value="Genomic_DNA"/>
</dbReference>
<gene>
    <name evidence="1" type="ORF">BOTCAL_0244g00130</name>
</gene>
<dbReference type="Proteomes" id="UP000297299">
    <property type="component" value="Unassembled WGS sequence"/>
</dbReference>
<comment type="caution">
    <text evidence="1">The sequence shown here is derived from an EMBL/GenBank/DDBJ whole genome shotgun (WGS) entry which is preliminary data.</text>
</comment>
<protein>
    <submittedName>
        <fullName evidence="1">Uncharacterized protein</fullName>
    </submittedName>
</protein>
<proteinExistence type="predicted"/>